<reference evidence="1" key="1">
    <citation type="submission" date="2019-11" db="EMBL/GenBank/DDBJ databases">
        <title>Nori genome reveals adaptations in red seaweeds to the harsh intertidal environment.</title>
        <authorList>
            <person name="Wang D."/>
            <person name="Mao Y."/>
        </authorList>
    </citation>
    <scope>NUCLEOTIDE SEQUENCE</scope>
    <source>
        <tissue evidence="1">Gametophyte</tissue>
    </source>
</reference>
<dbReference type="EMBL" id="CM020618">
    <property type="protein sequence ID" value="KAK1861664.1"/>
    <property type="molecule type" value="Genomic_DNA"/>
</dbReference>
<sequence length="424" mass="47636">MGAPPRWALGLATATLLVVTALVPSVAAHSSLILPKERTYETACRVGGMQSTSQSNCTGPCPTREPREYYKITRLRRGRGLPVVYYRNNHKGGFLRLSLVPIDQAMNHTAHRVNAFRTSCWSHGRVWCGRGVCGNDRRRSRYKQAIKVPPVFPDGEYVLGFVWYGGGYQQGDYYSCARVRVHGGVRLARTYRPVLTRTDKQGRCLSSASAIGECAAEPCTRKQYLRTPAEWADGRRPRLIHAAAINASLGPHPGDPVAEARPRGKRVQPRLAPWQQRLQARRRHARKRRARARARAREIKRREAKRKWARAAERARVARVEARRKAARIAARRKQKEVEARRKQERIAARKAREEAAKARAEAAKARAQAKKRAKETREAEQAETAEAAEVAEEAEDAREADEAASDQGQEDEKEDTEGTANFA</sequence>
<protein>
    <submittedName>
        <fullName evidence="1">Uncharacterized protein</fullName>
    </submittedName>
</protein>
<name>A0ACC3BUE4_PYRYE</name>
<evidence type="ECO:0000313" key="1">
    <source>
        <dbReference type="EMBL" id="KAK1861664.1"/>
    </source>
</evidence>
<accession>A0ACC3BUE4</accession>
<comment type="caution">
    <text evidence="1">The sequence shown here is derived from an EMBL/GenBank/DDBJ whole genome shotgun (WGS) entry which is preliminary data.</text>
</comment>
<gene>
    <name evidence="1" type="ORF">I4F81_004245</name>
</gene>
<organism evidence="1 2">
    <name type="scientific">Pyropia yezoensis</name>
    <name type="common">Susabi-nori</name>
    <name type="synonym">Porphyra yezoensis</name>
    <dbReference type="NCBI Taxonomy" id="2788"/>
    <lineage>
        <taxon>Eukaryota</taxon>
        <taxon>Rhodophyta</taxon>
        <taxon>Bangiophyceae</taxon>
        <taxon>Bangiales</taxon>
        <taxon>Bangiaceae</taxon>
        <taxon>Pyropia</taxon>
    </lineage>
</organism>
<evidence type="ECO:0000313" key="2">
    <source>
        <dbReference type="Proteomes" id="UP000798662"/>
    </source>
</evidence>
<keyword evidence="2" id="KW-1185">Reference proteome</keyword>
<dbReference type="Proteomes" id="UP000798662">
    <property type="component" value="Chromosome 1"/>
</dbReference>
<proteinExistence type="predicted"/>